<gene>
    <name evidence="5" type="primary">rpsH</name>
    <name evidence="7" type="ORF">UR61_C0013G0008</name>
</gene>
<organism evidence="7 8">
    <name type="scientific">candidate division WS6 bacterium GW2011_GWE1_34_7</name>
    <dbReference type="NCBI Taxonomy" id="1619093"/>
    <lineage>
        <taxon>Bacteria</taxon>
        <taxon>Candidatus Dojkabacteria</taxon>
    </lineage>
</organism>
<evidence type="ECO:0000313" key="7">
    <source>
        <dbReference type="EMBL" id="KKP65715.1"/>
    </source>
</evidence>
<keyword evidence="5" id="KW-0699">rRNA-binding</keyword>
<keyword evidence="5" id="KW-0694">RNA-binding</keyword>
<protein>
    <recommendedName>
        <fullName evidence="4 5">Small ribosomal subunit protein uS8</fullName>
    </recommendedName>
</protein>
<comment type="function">
    <text evidence="5">One of the primary rRNA binding proteins, it binds directly to 16S rRNA central domain where it helps coordinate assembly of the platform of the 30S subunit.</text>
</comment>
<comment type="caution">
    <text evidence="7">The sequence shown here is derived from an EMBL/GenBank/DDBJ whole genome shotgun (WGS) entry which is preliminary data.</text>
</comment>
<dbReference type="FunFam" id="3.30.1490.10:FF:000001">
    <property type="entry name" value="30S ribosomal protein S8"/>
    <property type="match status" value="1"/>
</dbReference>
<dbReference type="Gene3D" id="3.30.1490.10">
    <property type="match status" value="1"/>
</dbReference>
<name>A0A0G0DRN1_9BACT</name>
<dbReference type="InterPro" id="IPR035987">
    <property type="entry name" value="Ribosomal_uS8_sf"/>
</dbReference>
<proteinExistence type="inferred from homology"/>
<dbReference type="Gene3D" id="3.30.1370.30">
    <property type="match status" value="1"/>
</dbReference>
<keyword evidence="2 5" id="KW-0689">Ribosomal protein</keyword>
<evidence type="ECO:0000256" key="6">
    <source>
        <dbReference type="RuleBase" id="RU003660"/>
    </source>
</evidence>
<comment type="similarity">
    <text evidence="1 5 6">Belongs to the universal ribosomal protein uS8 family.</text>
</comment>
<evidence type="ECO:0000313" key="8">
    <source>
        <dbReference type="Proteomes" id="UP000033866"/>
    </source>
</evidence>
<dbReference type="PATRIC" id="fig|1619093.3.peg.171"/>
<dbReference type="GO" id="GO:0005737">
    <property type="term" value="C:cytoplasm"/>
    <property type="evidence" value="ECO:0007669"/>
    <property type="project" value="UniProtKB-ARBA"/>
</dbReference>
<evidence type="ECO:0000256" key="5">
    <source>
        <dbReference type="HAMAP-Rule" id="MF_01302"/>
    </source>
</evidence>
<dbReference type="GO" id="GO:1990904">
    <property type="term" value="C:ribonucleoprotein complex"/>
    <property type="evidence" value="ECO:0007669"/>
    <property type="project" value="UniProtKB-KW"/>
</dbReference>
<dbReference type="GO" id="GO:0019843">
    <property type="term" value="F:rRNA binding"/>
    <property type="evidence" value="ECO:0007669"/>
    <property type="project" value="UniProtKB-UniRule"/>
</dbReference>
<reference evidence="7 8" key="1">
    <citation type="journal article" date="2015" name="Nature">
        <title>rRNA introns, odd ribosomes, and small enigmatic genomes across a large radiation of phyla.</title>
        <authorList>
            <person name="Brown C.T."/>
            <person name="Hug L.A."/>
            <person name="Thomas B.C."/>
            <person name="Sharon I."/>
            <person name="Castelle C.J."/>
            <person name="Singh A."/>
            <person name="Wilkins M.J."/>
            <person name="Williams K.H."/>
            <person name="Banfield J.F."/>
        </authorList>
    </citation>
    <scope>NUCLEOTIDE SEQUENCE [LARGE SCALE GENOMIC DNA]</scope>
</reference>
<dbReference type="GO" id="GO:0003735">
    <property type="term" value="F:structural constituent of ribosome"/>
    <property type="evidence" value="ECO:0007669"/>
    <property type="project" value="InterPro"/>
</dbReference>
<dbReference type="GO" id="GO:0006412">
    <property type="term" value="P:translation"/>
    <property type="evidence" value="ECO:0007669"/>
    <property type="project" value="UniProtKB-UniRule"/>
</dbReference>
<dbReference type="EMBL" id="LBPV01000013">
    <property type="protein sequence ID" value="KKP65715.1"/>
    <property type="molecule type" value="Genomic_DNA"/>
</dbReference>
<sequence>MGKSQELKKQYGNLINRKMNDLTADLLARLQNGIDRRKEEVLVPKTKMNMEILRVLKEEEMIIDYTEVEEGLSVEIVYDGKEPMVTHFKRVSSPGQRIYIASKDITPVMNGRGISIISTSKGLMSGARAKSKKLGGELICKIW</sequence>
<dbReference type="HAMAP" id="MF_01302_B">
    <property type="entry name" value="Ribosomal_uS8_B"/>
    <property type="match status" value="1"/>
</dbReference>
<dbReference type="InterPro" id="IPR047863">
    <property type="entry name" value="Ribosomal_uS8_CS"/>
</dbReference>
<dbReference type="AlphaFoldDB" id="A0A0G0DRN1"/>
<dbReference type="SUPFAM" id="SSF56047">
    <property type="entry name" value="Ribosomal protein S8"/>
    <property type="match status" value="1"/>
</dbReference>
<dbReference type="Proteomes" id="UP000033866">
    <property type="component" value="Unassembled WGS sequence"/>
</dbReference>
<dbReference type="GO" id="GO:0005840">
    <property type="term" value="C:ribosome"/>
    <property type="evidence" value="ECO:0007669"/>
    <property type="project" value="UniProtKB-KW"/>
</dbReference>
<evidence type="ECO:0000256" key="1">
    <source>
        <dbReference type="ARBA" id="ARBA00006471"/>
    </source>
</evidence>
<comment type="subunit">
    <text evidence="5">Part of the 30S ribosomal subunit. Contacts proteins S5 and S12.</text>
</comment>
<accession>A0A0G0DRN1</accession>
<dbReference type="InterPro" id="IPR000630">
    <property type="entry name" value="Ribosomal_uS8"/>
</dbReference>
<evidence type="ECO:0000256" key="4">
    <source>
        <dbReference type="ARBA" id="ARBA00035258"/>
    </source>
</evidence>
<keyword evidence="3 5" id="KW-0687">Ribonucleoprotein</keyword>
<evidence type="ECO:0000256" key="2">
    <source>
        <dbReference type="ARBA" id="ARBA00022980"/>
    </source>
</evidence>
<evidence type="ECO:0000256" key="3">
    <source>
        <dbReference type="ARBA" id="ARBA00023274"/>
    </source>
</evidence>
<dbReference type="NCBIfam" id="NF001109">
    <property type="entry name" value="PRK00136.1"/>
    <property type="match status" value="1"/>
</dbReference>
<dbReference type="PANTHER" id="PTHR11758">
    <property type="entry name" value="40S RIBOSOMAL PROTEIN S15A"/>
    <property type="match status" value="1"/>
</dbReference>
<dbReference type="PROSITE" id="PS00053">
    <property type="entry name" value="RIBOSOMAL_S8"/>
    <property type="match status" value="1"/>
</dbReference>
<dbReference type="Pfam" id="PF00410">
    <property type="entry name" value="Ribosomal_S8"/>
    <property type="match status" value="1"/>
</dbReference>